<evidence type="ECO:0000313" key="2">
    <source>
        <dbReference type="Proteomes" id="UP000289546"/>
    </source>
</evidence>
<sequence>MQQFAPLYSLRRANKLHTRGYQRNSERNGDAEGKIMTELELSKPILFASAKHNDSVAAVRALAVVAATLDSILSAIALSPASV</sequence>
<dbReference type="Proteomes" id="UP000289546">
    <property type="component" value="Unassembled WGS sequence"/>
</dbReference>
<accession>A0A4Q0RYG8</accession>
<protein>
    <submittedName>
        <fullName evidence="1">Uncharacterized protein</fullName>
    </submittedName>
</protein>
<evidence type="ECO:0000313" key="1">
    <source>
        <dbReference type="EMBL" id="RXH24167.1"/>
    </source>
</evidence>
<keyword evidence="2" id="KW-1185">Reference proteome</keyword>
<comment type="caution">
    <text evidence="1">The sequence shown here is derived from an EMBL/GenBank/DDBJ whole genome shotgun (WGS) entry which is preliminary data.</text>
</comment>
<organism evidence="1 2">
    <name type="scientific">Bradyrhizobium nanningense</name>
    <dbReference type="NCBI Taxonomy" id="1325118"/>
    <lineage>
        <taxon>Bacteria</taxon>
        <taxon>Pseudomonadati</taxon>
        <taxon>Pseudomonadota</taxon>
        <taxon>Alphaproteobacteria</taxon>
        <taxon>Hyphomicrobiales</taxon>
        <taxon>Nitrobacteraceae</taxon>
        <taxon>Bradyrhizobium</taxon>
    </lineage>
</organism>
<dbReference type="EMBL" id="LBJQ01000089">
    <property type="protein sequence ID" value="RXH24167.1"/>
    <property type="molecule type" value="Genomic_DNA"/>
</dbReference>
<name>A0A4Q0RYG8_9BRAD</name>
<reference evidence="1 2" key="1">
    <citation type="submission" date="2015-04" db="EMBL/GenBank/DDBJ databases">
        <title>Comparative genomics of rhizobia nodulating Arachis hypogaea in China.</title>
        <authorList>
            <person name="Li Y."/>
        </authorList>
    </citation>
    <scope>NUCLEOTIDE SEQUENCE [LARGE SCALE GENOMIC DNA]</scope>
    <source>
        <strain evidence="1 2">CCBAU 51757</strain>
    </source>
</reference>
<gene>
    <name evidence="1" type="ORF">XH99_29270</name>
</gene>
<proteinExistence type="predicted"/>
<dbReference type="AlphaFoldDB" id="A0A4Q0RYG8"/>